<evidence type="ECO:0000313" key="1">
    <source>
        <dbReference type="EMBL" id="CAD7425746.1"/>
    </source>
</evidence>
<accession>A0A7R9E3U9</accession>
<dbReference type="EMBL" id="OB793018">
    <property type="protein sequence ID" value="CAD7425746.1"/>
    <property type="molecule type" value="Genomic_DNA"/>
</dbReference>
<protein>
    <submittedName>
        <fullName evidence="1">Uncharacterized protein</fullName>
    </submittedName>
</protein>
<organism evidence="1">
    <name type="scientific">Timema monikensis</name>
    <dbReference type="NCBI Taxonomy" id="170555"/>
    <lineage>
        <taxon>Eukaryota</taxon>
        <taxon>Metazoa</taxon>
        <taxon>Ecdysozoa</taxon>
        <taxon>Arthropoda</taxon>
        <taxon>Hexapoda</taxon>
        <taxon>Insecta</taxon>
        <taxon>Pterygota</taxon>
        <taxon>Neoptera</taxon>
        <taxon>Polyneoptera</taxon>
        <taxon>Phasmatodea</taxon>
        <taxon>Timematodea</taxon>
        <taxon>Timematoidea</taxon>
        <taxon>Timematidae</taxon>
        <taxon>Timema</taxon>
    </lineage>
</organism>
<proteinExistence type="predicted"/>
<gene>
    <name evidence="1" type="ORF">TMSB3V08_LOCUS2650</name>
</gene>
<dbReference type="AlphaFoldDB" id="A0A7R9E3U9"/>
<reference evidence="1" key="1">
    <citation type="submission" date="2020-11" db="EMBL/GenBank/DDBJ databases">
        <authorList>
            <person name="Tran Van P."/>
        </authorList>
    </citation>
    <scope>NUCLEOTIDE SEQUENCE</scope>
</reference>
<name>A0A7R9E3U9_9NEOP</name>
<sequence length="229" mass="25644">MALVAWCPLGPGAPGSWPSLVTILCVKPVNSISSFCYTLVHSLPLVCFRVLAVRDTPTTKQRRIDFLALSYKMNGGKEVVNPLHKPAQENPNKDDLSINIFDDEVLAISEKVVLRVDDLMDRLVEVAQWERGLEAVWDKECREEGETALNPLTDSALDFQDVIKEKVLGQNGFTGPNSTLFPKYKATRTSEPTTSNARLHATWSYGWIPHIETDFLRCDPSLYLLVVVE</sequence>